<proteinExistence type="inferred from homology"/>
<dbReference type="InterPro" id="IPR001482">
    <property type="entry name" value="T2SS/T4SS_dom"/>
</dbReference>
<evidence type="ECO:0000313" key="5">
    <source>
        <dbReference type="Proteomes" id="UP000199556"/>
    </source>
</evidence>
<dbReference type="GO" id="GO:0005524">
    <property type="term" value="F:ATP binding"/>
    <property type="evidence" value="ECO:0007669"/>
    <property type="project" value="InterPro"/>
</dbReference>
<keyword evidence="5" id="KW-1185">Reference proteome</keyword>
<sequence>MLLLPYLKLMAQKNASDLFFTTGAPACVKIEGEVRPISRQALQPGGARELAYDVMDERQVAAFERDKEMNLGLSVEGLGRFRINVYVQRGEVSMVIRFIKSEIPTLEQLNLPPVLKDLALHDNGLVLVVGSTGCGKSTTLASMIDHRNGCRTGHILTIEDPIEYSFSHKKSIIGQREVGLDTLSYDNALREAMREAPDMIMIGEVRDLNTMKAAIAYADTGHLALTTLHAVNANQALDRIINFFPPEAKQQVLMDLSLNLRGIVSQRLVLGKDGNRLPAVEVLVNTSYISELIRKGEIGEIKAVMEKGASVGMQTFDQSLFELYKSGRVNLPEALAKADSRGDLEWRIHFGGGVRSLHRKDEDLELPSGDFSTGRGFSDGREGFDEELRPLEDPKDDPPTGG</sequence>
<protein>
    <submittedName>
        <fullName evidence="4">Twitching motility protein PilU</fullName>
    </submittedName>
</protein>
<dbReference type="OrthoDB" id="9804785at2"/>
<gene>
    <name evidence="4" type="ORF">SAMN05421721_11632</name>
</gene>
<accession>A0A1I4SG08</accession>
<dbReference type="Gene3D" id="3.30.450.90">
    <property type="match status" value="1"/>
</dbReference>
<name>A0A1I4SG08_ECTMO</name>
<feature type="region of interest" description="Disordered" evidence="2">
    <location>
        <begin position="361"/>
        <end position="402"/>
    </location>
</feature>
<feature type="compositionally biased region" description="Basic and acidic residues" evidence="2">
    <location>
        <begin position="378"/>
        <end position="402"/>
    </location>
</feature>
<dbReference type="Proteomes" id="UP000199556">
    <property type="component" value="Unassembled WGS sequence"/>
</dbReference>
<comment type="similarity">
    <text evidence="1">Belongs to the GSP E family.</text>
</comment>
<dbReference type="InterPro" id="IPR006321">
    <property type="entry name" value="PilT/PilU"/>
</dbReference>
<dbReference type="PROSITE" id="PS00662">
    <property type="entry name" value="T2SP_E"/>
    <property type="match status" value="1"/>
</dbReference>
<dbReference type="PANTHER" id="PTHR30486">
    <property type="entry name" value="TWITCHING MOTILITY PROTEIN PILT"/>
    <property type="match status" value="1"/>
</dbReference>
<dbReference type="Pfam" id="PF00437">
    <property type="entry name" value="T2SSE"/>
    <property type="match status" value="1"/>
</dbReference>
<evidence type="ECO:0000259" key="3">
    <source>
        <dbReference type="PROSITE" id="PS00662"/>
    </source>
</evidence>
<dbReference type="Gene3D" id="3.40.50.300">
    <property type="entry name" value="P-loop containing nucleotide triphosphate hydrolases"/>
    <property type="match status" value="1"/>
</dbReference>
<feature type="domain" description="Bacterial type II secretion system protein E" evidence="3">
    <location>
        <begin position="193"/>
        <end position="207"/>
    </location>
</feature>
<dbReference type="RefSeq" id="WP_090486806.1">
    <property type="nucleotide sequence ID" value="NZ_FOUO01000016.1"/>
</dbReference>
<evidence type="ECO:0000256" key="2">
    <source>
        <dbReference type="SAM" id="MobiDB-lite"/>
    </source>
</evidence>
<dbReference type="EMBL" id="FOUO01000016">
    <property type="protein sequence ID" value="SFM63260.1"/>
    <property type="molecule type" value="Genomic_DNA"/>
</dbReference>
<reference evidence="4 5" key="1">
    <citation type="submission" date="2016-10" db="EMBL/GenBank/DDBJ databases">
        <authorList>
            <person name="de Groot N.N."/>
        </authorList>
    </citation>
    <scope>NUCLEOTIDE SEQUENCE [LARGE SCALE GENOMIC DNA]</scope>
    <source>
        <strain evidence="4 5">DSM 4180</strain>
    </source>
</reference>
<dbReference type="STRING" id="195064.SAMN05421721_11632"/>
<evidence type="ECO:0000256" key="1">
    <source>
        <dbReference type="ARBA" id="ARBA00006611"/>
    </source>
</evidence>
<evidence type="ECO:0000313" key="4">
    <source>
        <dbReference type="EMBL" id="SFM63260.1"/>
    </source>
</evidence>
<dbReference type="CDD" id="cd01131">
    <property type="entry name" value="PilT"/>
    <property type="match status" value="1"/>
</dbReference>
<dbReference type="InterPro" id="IPR050921">
    <property type="entry name" value="T4SS_GSP_E_ATPase"/>
</dbReference>
<organism evidence="4 5">
    <name type="scientific">Ectothiorhodospira mobilis</name>
    <dbReference type="NCBI Taxonomy" id="195064"/>
    <lineage>
        <taxon>Bacteria</taxon>
        <taxon>Pseudomonadati</taxon>
        <taxon>Pseudomonadota</taxon>
        <taxon>Gammaproteobacteria</taxon>
        <taxon>Chromatiales</taxon>
        <taxon>Ectothiorhodospiraceae</taxon>
        <taxon>Ectothiorhodospira</taxon>
    </lineage>
</organism>
<dbReference type="SUPFAM" id="SSF52540">
    <property type="entry name" value="P-loop containing nucleoside triphosphate hydrolases"/>
    <property type="match status" value="1"/>
</dbReference>
<dbReference type="NCBIfam" id="TIGR01420">
    <property type="entry name" value="pilT_fam"/>
    <property type="match status" value="1"/>
</dbReference>
<dbReference type="InterPro" id="IPR027417">
    <property type="entry name" value="P-loop_NTPase"/>
</dbReference>
<dbReference type="PANTHER" id="PTHR30486:SF12">
    <property type="entry name" value="TYPE IV PILUS ATPASE PILU"/>
    <property type="match status" value="1"/>
</dbReference>
<dbReference type="GO" id="GO:0016887">
    <property type="term" value="F:ATP hydrolysis activity"/>
    <property type="evidence" value="ECO:0007669"/>
    <property type="project" value="InterPro"/>
</dbReference>
<dbReference type="AlphaFoldDB" id="A0A1I4SG08"/>